<dbReference type="EMBL" id="JAIMJC010000002">
    <property type="protein sequence ID" value="KAH0530563.1"/>
    <property type="molecule type" value="Genomic_DNA"/>
</dbReference>
<organism evidence="1 2">
    <name type="scientific">Trichoderma semiorbis</name>
    <dbReference type="NCBI Taxonomy" id="1491008"/>
    <lineage>
        <taxon>Eukaryota</taxon>
        <taxon>Fungi</taxon>
        <taxon>Dikarya</taxon>
        <taxon>Ascomycota</taxon>
        <taxon>Pezizomycotina</taxon>
        <taxon>Sordariomycetes</taxon>
        <taxon>Hypocreomycetidae</taxon>
        <taxon>Hypocreales</taxon>
        <taxon>Hypocreaceae</taxon>
        <taxon>Trichoderma</taxon>
    </lineage>
</organism>
<protein>
    <recommendedName>
        <fullName evidence="3">Fungal N-terminal domain-containing protein</fullName>
    </recommendedName>
</protein>
<keyword evidence="2" id="KW-1185">Reference proteome</keyword>
<comment type="caution">
    <text evidence="1">The sequence shown here is derived from an EMBL/GenBank/DDBJ whole genome shotgun (WGS) entry which is preliminary data.</text>
</comment>
<reference evidence="1 2" key="1">
    <citation type="submission" date="2021-08" db="EMBL/GenBank/DDBJ databases">
        <title>The highly contiguous genome resource for Trichoderma semiorbis FJ059, a fungal antagonistic to plant pathogens.</title>
        <authorList>
            <person name="Liu T."/>
        </authorList>
    </citation>
    <scope>NUCLEOTIDE SEQUENCE [LARGE SCALE GENOMIC DNA]</scope>
    <source>
        <strain evidence="1 2">FJ059</strain>
    </source>
</reference>
<proteinExistence type="predicted"/>
<dbReference type="Proteomes" id="UP000826573">
    <property type="component" value="Unassembled WGS sequence"/>
</dbReference>
<evidence type="ECO:0000313" key="2">
    <source>
        <dbReference type="Proteomes" id="UP000826573"/>
    </source>
</evidence>
<sequence>MTNSLEILGAVETVLGLGSRIYKFFSDVKDAPEEVRQMCAQLQLLQKLFPEIARSTSELVHGMPLSLEIIFACLKGCETEFNTLWLAVEPLRTEPGIIWSDVLNKISASVKWVVKTEEFEKFTKNLEMAKQTLALAMLLAGMRVDSVVLDELSSIDTKLDTYGRTLNFYLHHVHKKIAFQLEQLEYRFLQRIDILSGAAAEVHGQNNFRVAELYDSITPNGPLPTGDLSTMQSVDSNVDFAVSSSGTPDIDLVDFPFGNQQGDIANQIKKKDIEILDSLLPGFRDAIRQWEAVAYANGTGDLENTAVESSGSPFNSVISQLKEGEERQAAKRHNRFGRIFEKIKDDFTQGAMLVDTMEFSTVAFAGMGVILEAAKQWEEYFELIKEALREMQDALETCTREYDLYPEPKLKVIIMKLYTESFSGMTIVLKVLREKSKPWTQGRNTQILKDTIAKIRRSSQKVMKEVEYLHRRELRQAHLRLREIDKKQDQVLRALDEQKKILISMQEEQKALNLINDHQKVVQMLQQLLAKFPPPAVVGASMGE</sequence>
<accession>A0A9P8HMH3</accession>
<evidence type="ECO:0000313" key="1">
    <source>
        <dbReference type="EMBL" id="KAH0530563.1"/>
    </source>
</evidence>
<dbReference type="AlphaFoldDB" id="A0A9P8HMH3"/>
<name>A0A9P8HMH3_9HYPO</name>
<gene>
    <name evidence="1" type="ORF">TsFJ059_005170</name>
</gene>
<evidence type="ECO:0008006" key="3">
    <source>
        <dbReference type="Google" id="ProtNLM"/>
    </source>
</evidence>